<dbReference type="RefSeq" id="WP_048641354.1">
    <property type="nucleotide sequence ID" value="NZ_CP012040.1"/>
</dbReference>
<name>A0A0H4P9W6_9BACT</name>
<dbReference type="SUPFAM" id="SSF56219">
    <property type="entry name" value="DNase I-like"/>
    <property type="match status" value="1"/>
</dbReference>
<dbReference type="AlphaFoldDB" id="A0A0H4P9W6"/>
<keyword evidence="1" id="KW-0812">Transmembrane</keyword>
<dbReference type="InterPro" id="IPR005135">
    <property type="entry name" value="Endo/exonuclease/phosphatase"/>
</dbReference>
<keyword evidence="4" id="KW-1185">Reference proteome</keyword>
<dbReference type="Gene3D" id="3.60.10.10">
    <property type="entry name" value="Endonuclease/exonuclease/phosphatase"/>
    <property type="match status" value="1"/>
</dbReference>
<proteinExistence type="predicted"/>
<evidence type="ECO:0000313" key="4">
    <source>
        <dbReference type="Proteomes" id="UP000036520"/>
    </source>
</evidence>
<dbReference type="STRING" id="320787.CA2015_1522"/>
<dbReference type="KEGG" id="camu:CA2015_1522"/>
<dbReference type="OrthoDB" id="9796594at2"/>
<dbReference type="EMBL" id="CP012040">
    <property type="protein sequence ID" value="AKP50959.1"/>
    <property type="molecule type" value="Genomic_DNA"/>
</dbReference>
<protein>
    <recommendedName>
        <fullName evidence="2">Endonuclease/exonuclease/phosphatase domain-containing protein</fullName>
    </recommendedName>
</protein>
<dbReference type="GO" id="GO:0003824">
    <property type="term" value="F:catalytic activity"/>
    <property type="evidence" value="ECO:0007669"/>
    <property type="project" value="InterPro"/>
</dbReference>
<evidence type="ECO:0000313" key="3">
    <source>
        <dbReference type="EMBL" id="AKP50959.1"/>
    </source>
</evidence>
<keyword evidence="1" id="KW-0472">Membrane</keyword>
<dbReference type="InterPro" id="IPR036691">
    <property type="entry name" value="Endo/exonu/phosph_ase_sf"/>
</dbReference>
<organism evidence="3 4">
    <name type="scientific">Cyclobacterium amurskyense</name>
    <dbReference type="NCBI Taxonomy" id="320787"/>
    <lineage>
        <taxon>Bacteria</taxon>
        <taxon>Pseudomonadati</taxon>
        <taxon>Bacteroidota</taxon>
        <taxon>Cytophagia</taxon>
        <taxon>Cytophagales</taxon>
        <taxon>Cyclobacteriaceae</taxon>
        <taxon>Cyclobacterium</taxon>
    </lineage>
</organism>
<feature type="domain" description="Endonuclease/exonuclease/phosphatase" evidence="2">
    <location>
        <begin position="111"/>
        <end position="315"/>
    </location>
</feature>
<evidence type="ECO:0000259" key="2">
    <source>
        <dbReference type="Pfam" id="PF03372"/>
    </source>
</evidence>
<dbReference type="PATRIC" id="fig|320787.5.peg.1684"/>
<feature type="transmembrane region" description="Helical" evidence="1">
    <location>
        <begin position="60"/>
        <end position="77"/>
    </location>
</feature>
<gene>
    <name evidence="3" type="ORF">CA2015_1522</name>
</gene>
<dbReference type="Pfam" id="PF03372">
    <property type="entry name" value="Exo_endo_phos"/>
    <property type="match status" value="1"/>
</dbReference>
<reference evidence="3 4" key="1">
    <citation type="submission" date="2015-07" db="EMBL/GenBank/DDBJ databases">
        <authorList>
            <person name="Kim K.M."/>
        </authorList>
    </citation>
    <scope>NUCLEOTIDE SEQUENCE [LARGE SCALE GENOMIC DNA]</scope>
    <source>
        <strain evidence="3 4">KCTC 12363</strain>
    </source>
</reference>
<evidence type="ECO:0000256" key="1">
    <source>
        <dbReference type="SAM" id="Phobius"/>
    </source>
</evidence>
<feature type="transmembrane region" description="Helical" evidence="1">
    <location>
        <begin position="6"/>
        <end position="25"/>
    </location>
</feature>
<dbReference type="Proteomes" id="UP000036520">
    <property type="component" value="Chromosome"/>
</dbReference>
<feature type="transmembrane region" description="Helical" evidence="1">
    <location>
        <begin position="37"/>
        <end position="54"/>
    </location>
</feature>
<accession>A0A0H4P9W6</accession>
<keyword evidence="1" id="KW-1133">Transmembrane helix</keyword>
<sequence>MDLVLNIFKIILGVISVLAVIASKLKVSNWWVRVFDFPRIQLLVMATLAIVLFLMPFSSFNTFNLGFFALVVFTWFYQARKIFPYTIVAGKEVNHDKTSNPENEIGILVSNVLTPNRHVEKLINLVNKHHPNLVLTLESDKWWEDQLTVLEEEYKYQVKIPLDNLYGMHLYSNLELKDTKVHFLVEDDIPSIHSTVVLPSGKPIQIHCIHPEPPSPTESDTSLSRDAELLIVGKNVKDADLPTLVFGDLNDVAWSRTTRLFQKISGLLDPRKGRGFFNTYNAKYLPFRWPLDHIFHSDDFVLRKIRRLPSISSDHFPIYIKLKLKPQNEQEDKKEALDREEKNWTEETIGKANPNILTI</sequence>